<proteinExistence type="inferred from homology"/>
<dbReference type="InterPro" id="IPR000412">
    <property type="entry name" value="ABC_2_transport"/>
</dbReference>
<feature type="transmembrane region" description="Helical" evidence="9">
    <location>
        <begin position="146"/>
        <end position="166"/>
    </location>
</feature>
<dbReference type="PRINTS" id="PR00164">
    <property type="entry name" value="ABC2TRNSPORT"/>
</dbReference>
<evidence type="ECO:0000256" key="8">
    <source>
        <dbReference type="ARBA" id="ARBA00023136"/>
    </source>
</evidence>
<evidence type="ECO:0000256" key="3">
    <source>
        <dbReference type="ARBA" id="ARBA00022448"/>
    </source>
</evidence>
<name>A0A1Y5SEA6_9RHOB</name>
<gene>
    <name evidence="11" type="primary">kpsM_1</name>
    <name evidence="11" type="ORF">PEL8287_01851</name>
</gene>
<keyword evidence="7 9" id="KW-1133">Transmembrane helix</keyword>
<comment type="similarity">
    <text evidence="2 9">Belongs to the ABC-2 integral membrane protein family.</text>
</comment>
<keyword evidence="8 9" id="KW-0472">Membrane</keyword>
<protein>
    <recommendedName>
        <fullName evidence="9">Transport permease protein</fullName>
    </recommendedName>
</protein>
<dbReference type="GO" id="GO:0140359">
    <property type="term" value="F:ABC-type transporter activity"/>
    <property type="evidence" value="ECO:0007669"/>
    <property type="project" value="InterPro"/>
</dbReference>
<dbReference type="PANTHER" id="PTHR30413">
    <property type="entry name" value="INNER MEMBRANE TRANSPORT PERMEASE"/>
    <property type="match status" value="1"/>
</dbReference>
<keyword evidence="3 9" id="KW-0813">Transport</keyword>
<dbReference type="OrthoDB" id="8479094at2"/>
<evidence type="ECO:0000313" key="12">
    <source>
        <dbReference type="Proteomes" id="UP000193827"/>
    </source>
</evidence>
<feature type="transmembrane region" description="Helical" evidence="9">
    <location>
        <begin position="178"/>
        <end position="197"/>
    </location>
</feature>
<dbReference type="InterPro" id="IPR047817">
    <property type="entry name" value="ABC2_TM_bact-type"/>
</dbReference>
<dbReference type="InterPro" id="IPR013525">
    <property type="entry name" value="ABC2_TM"/>
</dbReference>
<feature type="transmembrane region" description="Helical" evidence="9">
    <location>
        <begin position="119"/>
        <end position="140"/>
    </location>
</feature>
<feature type="transmembrane region" description="Helical" evidence="9">
    <location>
        <begin position="33"/>
        <end position="57"/>
    </location>
</feature>
<dbReference type="PANTHER" id="PTHR30413:SF8">
    <property type="entry name" value="TRANSPORT PERMEASE PROTEIN"/>
    <property type="match status" value="1"/>
</dbReference>
<evidence type="ECO:0000313" key="11">
    <source>
        <dbReference type="EMBL" id="SLN38030.1"/>
    </source>
</evidence>
<dbReference type="Pfam" id="PF01061">
    <property type="entry name" value="ABC2_membrane"/>
    <property type="match status" value="1"/>
</dbReference>
<evidence type="ECO:0000259" key="10">
    <source>
        <dbReference type="PROSITE" id="PS51012"/>
    </source>
</evidence>
<evidence type="ECO:0000256" key="9">
    <source>
        <dbReference type="RuleBase" id="RU361157"/>
    </source>
</evidence>
<reference evidence="11 12" key="1">
    <citation type="submission" date="2017-03" db="EMBL/GenBank/DDBJ databases">
        <authorList>
            <person name="Afonso C.L."/>
            <person name="Miller P.J."/>
            <person name="Scott M.A."/>
            <person name="Spackman E."/>
            <person name="Goraichik I."/>
            <person name="Dimitrov K.M."/>
            <person name="Suarez D.L."/>
            <person name="Swayne D.E."/>
        </authorList>
    </citation>
    <scope>NUCLEOTIDE SEQUENCE [LARGE SCALE GENOMIC DNA]</scope>
    <source>
        <strain evidence="11 12">CECT 8287</strain>
    </source>
</reference>
<dbReference type="GO" id="GO:0015920">
    <property type="term" value="P:lipopolysaccharide transport"/>
    <property type="evidence" value="ECO:0007669"/>
    <property type="project" value="TreeGrafter"/>
</dbReference>
<evidence type="ECO:0000256" key="2">
    <source>
        <dbReference type="ARBA" id="ARBA00007783"/>
    </source>
</evidence>
<evidence type="ECO:0000256" key="7">
    <source>
        <dbReference type="ARBA" id="ARBA00022989"/>
    </source>
</evidence>
<feature type="domain" description="ABC transmembrane type-2" evidence="10">
    <location>
        <begin position="34"/>
        <end position="259"/>
    </location>
</feature>
<sequence length="265" mass="29528">MMAAAQHISPPGTMARIMVLLERERKTRFSGGMLGYLWAFIIPSAWIALVFALFWVLERTPPIYVGAEVFIATGVLPYLFFRQTVTSLSRTLSANRYMRYFSSVSPNDILSASMLLESFNVLMTSVLIFGMVTVAFGSPLPASMPGVLFGLGLSWLLGCGIGRFVATAGLLSDTFARAVPLILRPLFWLSGIFYTAAELPGAVQDILWYSPFLHVTEIIRESYFLGFKSPVATVWYPLAIAAMFYLASIPLERFAHNRRLMRGRL</sequence>
<dbReference type="GO" id="GO:0043190">
    <property type="term" value="C:ATP-binding cassette (ABC) transporter complex"/>
    <property type="evidence" value="ECO:0007669"/>
    <property type="project" value="InterPro"/>
</dbReference>
<dbReference type="EMBL" id="FWFL01000004">
    <property type="protein sequence ID" value="SLN38030.1"/>
    <property type="molecule type" value="Genomic_DNA"/>
</dbReference>
<feature type="transmembrane region" description="Helical" evidence="9">
    <location>
        <begin position="63"/>
        <end position="81"/>
    </location>
</feature>
<evidence type="ECO:0000256" key="6">
    <source>
        <dbReference type="ARBA" id="ARBA00022692"/>
    </source>
</evidence>
<keyword evidence="6 9" id="KW-0812">Transmembrane</keyword>
<evidence type="ECO:0000256" key="5">
    <source>
        <dbReference type="ARBA" id="ARBA00022519"/>
    </source>
</evidence>
<evidence type="ECO:0000256" key="1">
    <source>
        <dbReference type="ARBA" id="ARBA00004429"/>
    </source>
</evidence>
<feature type="transmembrane region" description="Helical" evidence="9">
    <location>
        <begin position="234"/>
        <end position="255"/>
    </location>
</feature>
<keyword evidence="4 9" id="KW-1003">Cell membrane</keyword>
<keyword evidence="5" id="KW-0997">Cell inner membrane</keyword>
<dbReference type="Proteomes" id="UP000193827">
    <property type="component" value="Unassembled WGS sequence"/>
</dbReference>
<dbReference type="PROSITE" id="PS51012">
    <property type="entry name" value="ABC_TM2"/>
    <property type="match status" value="1"/>
</dbReference>
<keyword evidence="12" id="KW-1185">Reference proteome</keyword>
<comment type="subcellular location">
    <subcellularLocation>
        <location evidence="1 9">Cell inner membrane</location>
        <topology evidence="1 9">Multi-pass membrane protein</topology>
    </subcellularLocation>
</comment>
<accession>A0A1Y5SEA6</accession>
<dbReference type="AlphaFoldDB" id="A0A1Y5SEA6"/>
<organism evidence="11 12">
    <name type="scientific">Roseovarius litorisediminis</name>
    <dbReference type="NCBI Taxonomy" id="1312363"/>
    <lineage>
        <taxon>Bacteria</taxon>
        <taxon>Pseudomonadati</taxon>
        <taxon>Pseudomonadota</taxon>
        <taxon>Alphaproteobacteria</taxon>
        <taxon>Rhodobacterales</taxon>
        <taxon>Roseobacteraceae</taxon>
        <taxon>Roseovarius</taxon>
    </lineage>
</organism>
<evidence type="ECO:0000256" key="4">
    <source>
        <dbReference type="ARBA" id="ARBA00022475"/>
    </source>
</evidence>